<dbReference type="PANTHER" id="PTHR10540:SF8">
    <property type="entry name" value="COP9 SIGNALOSOME COMPLEX SUBUNIT 6"/>
    <property type="match status" value="1"/>
</dbReference>
<keyword evidence="3" id="KW-0963">Cytoplasm</keyword>
<dbReference type="InterPro" id="IPR033859">
    <property type="entry name" value="MPN_CSN6"/>
</dbReference>
<dbReference type="Proteomes" id="UP000267029">
    <property type="component" value="Unassembled WGS sequence"/>
</dbReference>
<dbReference type="GO" id="GO:0005737">
    <property type="term" value="C:cytoplasm"/>
    <property type="evidence" value="ECO:0007669"/>
    <property type="project" value="UniProtKB-SubCell"/>
</dbReference>
<evidence type="ECO:0000313" key="5">
    <source>
        <dbReference type="EMBL" id="VDD83508.1"/>
    </source>
</evidence>
<dbReference type="GO" id="GO:0008237">
    <property type="term" value="F:metallopeptidase activity"/>
    <property type="evidence" value="ECO:0007669"/>
    <property type="project" value="InterPro"/>
</dbReference>
<organism evidence="5 6">
    <name type="scientific">Mesocestoides corti</name>
    <name type="common">Flatworm</name>
    <dbReference type="NCBI Taxonomy" id="53468"/>
    <lineage>
        <taxon>Eukaryota</taxon>
        <taxon>Metazoa</taxon>
        <taxon>Spiralia</taxon>
        <taxon>Lophotrochozoa</taxon>
        <taxon>Platyhelminthes</taxon>
        <taxon>Cestoda</taxon>
        <taxon>Eucestoda</taxon>
        <taxon>Cyclophyllidea</taxon>
        <taxon>Mesocestoididae</taxon>
        <taxon>Mesocestoides</taxon>
    </lineage>
</organism>
<keyword evidence="6" id="KW-1185">Reference proteome</keyword>
<dbReference type="InterPro" id="IPR024969">
    <property type="entry name" value="EIF3F/CSN6-like_C"/>
</dbReference>
<evidence type="ECO:0000313" key="7">
    <source>
        <dbReference type="WBParaSite" id="MCU_009031-RB"/>
    </source>
</evidence>
<dbReference type="Pfam" id="PF13012">
    <property type="entry name" value="MitMem_reg"/>
    <property type="match status" value="1"/>
</dbReference>
<name>A0A0R3UNW4_MESCO</name>
<dbReference type="PANTHER" id="PTHR10540">
    <property type="entry name" value="EUKARYOTIC TRANSLATION INITIATION FACTOR 3 SUBUNIT F-RELATED"/>
    <property type="match status" value="1"/>
</dbReference>
<dbReference type="SMART" id="SM00232">
    <property type="entry name" value="JAB_MPN"/>
    <property type="match status" value="1"/>
</dbReference>
<sequence>MEVDSDDVNESLNQGGISVLVHPLVILNIAEHWTREKLARDSISTTVHGALLGKHNGREVELFNSFEILLNEDMSVNLQFFATREGQCKVIYPDLDFVGWYTTGGVITEQDKLFNCQMQDISESLLILKLNPVEKFGEHLPVRVYESAVANDAQVLFRQVPFTLVHDAMERIGVDHIARASGSAGSSNETSLTADCLLGNFQAVQMFSKRLHLIRAYVDAVIAGELPPNWARLREIRALLSRLPLTVGANDDQQSKSRQALLRQANDVCLTALLGGLTQTLYTLHTWLCLQKSTFTHLSSTQRMREKIKPSTMSHTFATPQDDLLI</sequence>
<reference evidence="7" key="2">
    <citation type="submission" date="2019-11" db="UniProtKB">
        <authorList>
            <consortium name="WormBaseParasite"/>
        </authorList>
    </citation>
    <scope>IDENTIFICATION</scope>
</reference>
<feature type="domain" description="JAB1/MPN/MOV34 metalloenzyme" evidence="4">
    <location>
        <begin position="18"/>
        <end position="150"/>
    </location>
</feature>
<evidence type="ECO:0000259" key="4">
    <source>
        <dbReference type="SMART" id="SM00232"/>
    </source>
</evidence>
<dbReference type="GO" id="GO:0000338">
    <property type="term" value="P:protein deneddylation"/>
    <property type="evidence" value="ECO:0007669"/>
    <property type="project" value="InterPro"/>
</dbReference>
<dbReference type="STRING" id="53468.A0A0R3UNW4"/>
<dbReference type="Pfam" id="PF01398">
    <property type="entry name" value="JAB"/>
    <property type="match status" value="1"/>
</dbReference>
<evidence type="ECO:0000256" key="3">
    <source>
        <dbReference type="RuleBase" id="RU367006"/>
    </source>
</evidence>
<reference evidence="5 6" key="1">
    <citation type="submission" date="2018-10" db="EMBL/GenBank/DDBJ databases">
        <authorList>
            <consortium name="Pathogen Informatics"/>
        </authorList>
    </citation>
    <scope>NUCLEOTIDE SEQUENCE [LARGE SCALE GENOMIC DNA]</scope>
</reference>
<protein>
    <recommendedName>
        <fullName evidence="2 3">COP9 signalosome complex subunit 6</fullName>
    </recommendedName>
</protein>
<evidence type="ECO:0000256" key="1">
    <source>
        <dbReference type="ARBA" id="ARBA00010893"/>
    </source>
</evidence>
<evidence type="ECO:0000256" key="2">
    <source>
        <dbReference type="ARBA" id="ARBA00014871"/>
    </source>
</evidence>
<comment type="function">
    <text evidence="3">Component of the COP9 signalosome complex (CSN), a complex involved in various cellular and developmental processes.</text>
</comment>
<proteinExistence type="inferred from homology"/>
<dbReference type="CDD" id="cd08063">
    <property type="entry name" value="MPN_CSN6"/>
    <property type="match status" value="1"/>
</dbReference>
<dbReference type="OrthoDB" id="1378at2759"/>
<keyword evidence="3" id="KW-0736">Signalosome</keyword>
<dbReference type="WBParaSite" id="MCU_009031-RB">
    <property type="protein sequence ID" value="MCU_009031-RB"/>
    <property type="gene ID" value="MCU_009031"/>
</dbReference>
<evidence type="ECO:0000313" key="6">
    <source>
        <dbReference type="Proteomes" id="UP000267029"/>
    </source>
</evidence>
<comment type="similarity">
    <text evidence="1 3">Belongs to the peptidase M67A family. CSN6 subfamily.</text>
</comment>
<dbReference type="EMBL" id="UXSR01005746">
    <property type="protein sequence ID" value="VDD83508.1"/>
    <property type="molecule type" value="Genomic_DNA"/>
</dbReference>
<dbReference type="AlphaFoldDB" id="A0A0R3UNW4"/>
<keyword evidence="3" id="KW-0539">Nucleus</keyword>
<comment type="subcellular location">
    <subcellularLocation>
        <location evidence="3">Cytoplasm</location>
    </subcellularLocation>
    <subcellularLocation>
        <location evidence="3">Nucleus</location>
    </subcellularLocation>
</comment>
<dbReference type="Gene3D" id="3.40.140.10">
    <property type="entry name" value="Cytidine Deaminase, domain 2"/>
    <property type="match status" value="1"/>
</dbReference>
<accession>A0A0R3UNW4</accession>
<dbReference type="InterPro" id="IPR000555">
    <property type="entry name" value="JAMM/MPN+_dom"/>
</dbReference>
<gene>
    <name evidence="5" type="ORF">MCOS_LOCUS9511</name>
</gene>
<dbReference type="GO" id="GO:0008180">
    <property type="term" value="C:COP9 signalosome"/>
    <property type="evidence" value="ECO:0007669"/>
    <property type="project" value="UniProtKB-UniRule"/>
</dbReference>